<evidence type="ECO:0000313" key="1">
    <source>
        <dbReference type="EMBL" id="DAD88171.1"/>
    </source>
</evidence>
<reference evidence="1" key="1">
    <citation type="journal article" date="2021" name="Proc. Natl. Acad. Sci. U.S.A.">
        <title>A Catalog of Tens of Thousands of Viruses from Human Metagenomes Reveals Hidden Associations with Chronic Diseases.</title>
        <authorList>
            <person name="Tisza M.J."/>
            <person name="Buck C.B."/>
        </authorList>
    </citation>
    <scope>NUCLEOTIDE SEQUENCE</scope>
    <source>
        <strain evidence="1">CtXQq5</strain>
    </source>
</reference>
<organism evidence="1">
    <name type="scientific">Siphoviridae sp. ctXQq5</name>
    <dbReference type="NCBI Taxonomy" id="2826368"/>
    <lineage>
        <taxon>Viruses</taxon>
        <taxon>Duplodnaviria</taxon>
        <taxon>Heunggongvirae</taxon>
        <taxon>Uroviricota</taxon>
        <taxon>Caudoviricetes</taxon>
    </lineage>
</organism>
<accession>A0A8S5N209</accession>
<sequence length="149" mass="16999">MINILRYREILAELKSKINARTDTLIDGVIIAVSDKHLTKKLRDQTGLFLCSNYPDAESKGGTDNYQEYNRLLLFLLEKVPAGDETDEEEMKHYARIQAVMQILKEEIREMNFVCGEISGGAETCTEWEYDVFGGFNGLSIGFKLTDYD</sequence>
<dbReference type="EMBL" id="BK015037">
    <property type="protein sequence ID" value="DAD88171.1"/>
    <property type="molecule type" value="Genomic_DNA"/>
</dbReference>
<name>A0A8S5N209_9CAUD</name>
<proteinExistence type="predicted"/>
<protein>
    <submittedName>
        <fullName evidence="1">Uncharacterized protein</fullName>
    </submittedName>
</protein>